<keyword evidence="4" id="KW-0808">Transferase</keyword>
<comment type="cofactor">
    <cofactor evidence="1">
        <name>Mg(2+)</name>
        <dbReference type="ChEBI" id="CHEBI:18420"/>
    </cofactor>
</comment>
<sequence>MEKPVNKLAPSVTVILPAFNEEKNIGLTVSRLLEMYPEYEILVVDDGSEDDTANLAETEGAQVIRNRVNKGYGASLKQGMRKAKGDIVVFMDADGQHDCKDVSRLV</sequence>
<keyword evidence="5" id="KW-0460">Magnesium</keyword>
<evidence type="ECO:0000256" key="3">
    <source>
        <dbReference type="ARBA" id="ARBA00022676"/>
    </source>
</evidence>
<dbReference type="Pfam" id="PF00535">
    <property type="entry name" value="Glycos_transf_2"/>
    <property type="match status" value="1"/>
</dbReference>
<dbReference type="InterPro" id="IPR001173">
    <property type="entry name" value="Glyco_trans_2-like"/>
</dbReference>
<dbReference type="AlphaFoldDB" id="X1HIZ7"/>
<reference evidence="7" key="1">
    <citation type="journal article" date="2014" name="Front. Microbiol.">
        <title>High frequency of phylogenetically diverse reductive dehalogenase-homologous genes in deep subseafloor sedimentary metagenomes.</title>
        <authorList>
            <person name="Kawai M."/>
            <person name="Futagami T."/>
            <person name="Toyoda A."/>
            <person name="Takaki Y."/>
            <person name="Nishi S."/>
            <person name="Hori S."/>
            <person name="Arai W."/>
            <person name="Tsubouchi T."/>
            <person name="Morono Y."/>
            <person name="Uchiyama I."/>
            <person name="Ito T."/>
            <person name="Fujiyama A."/>
            <person name="Inagaki F."/>
            <person name="Takami H."/>
        </authorList>
    </citation>
    <scope>NUCLEOTIDE SEQUENCE</scope>
    <source>
        <strain evidence="7">Expedition CK06-06</strain>
    </source>
</reference>
<evidence type="ECO:0000256" key="5">
    <source>
        <dbReference type="ARBA" id="ARBA00022842"/>
    </source>
</evidence>
<dbReference type="CDD" id="cd04179">
    <property type="entry name" value="DPM_DPG-synthase_like"/>
    <property type="match status" value="1"/>
</dbReference>
<dbReference type="EMBL" id="BARU01023770">
    <property type="protein sequence ID" value="GAH57005.1"/>
    <property type="molecule type" value="Genomic_DNA"/>
</dbReference>
<feature type="domain" description="Glycosyltransferase 2-like" evidence="6">
    <location>
        <begin position="13"/>
        <end position="106"/>
    </location>
</feature>
<accession>X1HIZ7</accession>
<dbReference type="Gene3D" id="3.90.550.10">
    <property type="entry name" value="Spore Coat Polysaccharide Biosynthesis Protein SpsA, Chain A"/>
    <property type="match status" value="1"/>
</dbReference>
<dbReference type="InterPro" id="IPR050256">
    <property type="entry name" value="Glycosyltransferase_2"/>
</dbReference>
<dbReference type="GO" id="GO:0016757">
    <property type="term" value="F:glycosyltransferase activity"/>
    <property type="evidence" value="ECO:0007669"/>
    <property type="project" value="UniProtKB-KW"/>
</dbReference>
<dbReference type="InterPro" id="IPR029044">
    <property type="entry name" value="Nucleotide-diphossugar_trans"/>
</dbReference>
<dbReference type="SUPFAM" id="SSF53448">
    <property type="entry name" value="Nucleotide-diphospho-sugar transferases"/>
    <property type="match status" value="1"/>
</dbReference>
<dbReference type="PANTHER" id="PTHR48090:SF10">
    <property type="entry name" value="GLUCOSYL-3-PHOSPHOGLYCERATE SYNTHASE"/>
    <property type="match status" value="1"/>
</dbReference>
<organism evidence="7">
    <name type="scientific">marine sediment metagenome</name>
    <dbReference type="NCBI Taxonomy" id="412755"/>
    <lineage>
        <taxon>unclassified sequences</taxon>
        <taxon>metagenomes</taxon>
        <taxon>ecological metagenomes</taxon>
    </lineage>
</organism>
<proteinExistence type="inferred from homology"/>
<comment type="caution">
    <text evidence="7">The sequence shown here is derived from an EMBL/GenBank/DDBJ whole genome shotgun (WGS) entry which is preliminary data.</text>
</comment>
<evidence type="ECO:0000256" key="1">
    <source>
        <dbReference type="ARBA" id="ARBA00001946"/>
    </source>
</evidence>
<name>X1HIZ7_9ZZZZ</name>
<evidence type="ECO:0000259" key="6">
    <source>
        <dbReference type="Pfam" id="PF00535"/>
    </source>
</evidence>
<evidence type="ECO:0000256" key="4">
    <source>
        <dbReference type="ARBA" id="ARBA00022679"/>
    </source>
</evidence>
<evidence type="ECO:0000256" key="2">
    <source>
        <dbReference type="ARBA" id="ARBA00006739"/>
    </source>
</evidence>
<dbReference type="PANTHER" id="PTHR48090">
    <property type="entry name" value="UNDECAPRENYL-PHOSPHATE 4-DEOXY-4-FORMAMIDO-L-ARABINOSE TRANSFERASE-RELATED"/>
    <property type="match status" value="1"/>
</dbReference>
<comment type="similarity">
    <text evidence="2">Belongs to the glycosyltransferase 2 family.</text>
</comment>
<gene>
    <name evidence="7" type="ORF">S03H2_38542</name>
</gene>
<keyword evidence="3" id="KW-0328">Glycosyltransferase</keyword>
<feature type="non-terminal residue" evidence="7">
    <location>
        <position position="106"/>
    </location>
</feature>
<evidence type="ECO:0000313" key="7">
    <source>
        <dbReference type="EMBL" id="GAH57005.1"/>
    </source>
</evidence>
<protein>
    <recommendedName>
        <fullName evidence="6">Glycosyltransferase 2-like domain-containing protein</fullName>
    </recommendedName>
</protein>